<dbReference type="PANTHER" id="PTHR39419:SF1">
    <property type="entry name" value="SLL0814 PROTEIN"/>
    <property type="match status" value="1"/>
</dbReference>
<feature type="transmembrane region" description="Helical" evidence="2">
    <location>
        <begin position="91"/>
        <end position="115"/>
    </location>
</feature>
<dbReference type="AlphaFoldDB" id="A0A937RBJ2"/>
<dbReference type="InterPro" id="IPR007354">
    <property type="entry name" value="CruF-like"/>
</dbReference>
<feature type="transmembrane region" description="Helical" evidence="2">
    <location>
        <begin position="135"/>
        <end position="153"/>
    </location>
</feature>
<gene>
    <name evidence="3" type="ORF">I7412_18165</name>
</gene>
<dbReference type="PANTHER" id="PTHR39419">
    <property type="entry name" value="SLL0814 PROTEIN"/>
    <property type="match status" value="1"/>
</dbReference>
<protein>
    <submittedName>
        <fullName evidence="3">Carotenoid biosynthesis protein</fullName>
    </submittedName>
</protein>
<dbReference type="Proteomes" id="UP000604475">
    <property type="component" value="Unassembled WGS sequence"/>
</dbReference>
<evidence type="ECO:0000313" key="4">
    <source>
        <dbReference type="Proteomes" id="UP000604475"/>
    </source>
</evidence>
<feature type="transmembrane region" description="Helical" evidence="2">
    <location>
        <begin position="34"/>
        <end position="53"/>
    </location>
</feature>
<keyword evidence="2" id="KW-0472">Membrane</keyword>
<keyword evidence="4" id="KW-1185">Reference proteome</keyword>
<reference evidence="3" key="1">
    <citation type="submission" date="2020-12" db="EMBL/GenBank/DDBJ databases">
        <title>Genomic characterization of non-nitrogen-fixing Frankia strains.</title>
        <authorList>
            <person name="Carlos-Shanley C."/>
            <person name="Guerra T."/>
            <person name="Hahn D."/>
        </authorList>
    </citation>
    <scope>NUCLEOTIDE SEQUENCE</scope>
    <source>
        <strain evidence="3">CN6</strain>
    </source>
</reference>
<keyword evidence="2" id="KW-1133">Transmembrane helix</keyword>
<sequence length="350" mass="36534">MAGEARRGSAAAVLAGSGTSEADAGRPVGRTRVLILWVVALIALVAAVGGAVWAGSEIGDAATDVLPGVALLFSLVHGSLWVGWRGVGAYFVISYVVAFALEACSVAFGFPFGYYEHFTGGPSLLDIPLVVPSAYFAYGWIAWVLASVIVRGGPSRPVGAERFTVPLVATVILTGWDFTFDAVYATVNSQYRYDDPGGYFGVPVSNFLGWLLTGWVISQVFALVESKVSTETPPAHRALQVLPSVVWALPVLPLLGFLLSPPPGEVTVGDRTFVTADIYGSAFVTGLMTLGFVAALALIRATARPGPAPRPTGRVDESTGNGQAEGARNAYQRADDLGLVDAADATQRAG</sequence>
<feature type="transmembrane region" description="Helical" evidence="2">
    <location>
        <begin position="165"/>
        <end position="187"/>
    </location>
</feature>
<evidence type="ECO:0000313" key="3">
    <source>
        <dbReference type="EMBL" id="MBL7629046.1"/>
    </source>
</evidence>
<accession>A0A937RBJ2</accession>
<feature type="transmembrane region" description="Helical" evidence="2">
    <location>
        <begin position="238"/>
        <end position="258"/>
    </location>
</feature>
<feature type="transmembrane region" description="Helical" evidence="2">
    <location>
        <begin position="207"/>
        <end position="226"/>
    </location>
</feature>
<keyword evidence="2" id="KW-0812">Transmembrane</keyword>
<evidence type="ECO:0000256" key="1">
    <source>
        <dbReference type="SAM" id="MobiDB-lite"/>
    </source>
</evidence>
<organism evidence="3 4">
    <name type="scientific">Frankia nepalensis</name>
    <dbReference type="NCBI Taxonomy" id="1836974"/>
    <lineage>
        <taxon>Bacteria</taxon>
        <taxon>Bacillati</taxon>
        <taxon>Actinomycetota</taxon>
        <taxon>Actinomycetes</taxon>
        <taxon>Frankiales</taxon>
        <taxon>Frankiaceae</taxon>
        <taxon>Frankia</taxon>
    </lineage>
</organism>
<feature type="transmembrane region" description="Helical" evidence="2">
    <location>
        <begin position="65"/>
        <end position="84"/>
    </location>
</feature>
<comment type="caution">
    <text evidence="3">The sequence shown here is derived from an EMBL/GenBank/DDBJ whole genome shotgun (WGS) entry which is preliminary data.</text>
</comment>
<proteinExistence type="predicted"/>
<feature type="region of interest" description="Disordered" evidence="1">
    <location>
        <begin position="305"/>
        <end position="335"/>
    </location>
</feature>
<dbReference type="EMBL" id="JAEACQ010000206">
    <property type="protein sequence ID" value="MBL7629046.1"/>
    <property type="molecule type" value="Genomic_DNA"/>
</dbReference>
<evidence type="ECO:0000256" key="2">
    <source>
        <dbReference type="SAM" id="Phobius"/>
    </source>
</evidence>
<name>A0A937RBJ2_9ACTN</name>
<feature type="transmembrane region" description="Helical" evidence="2">
    <location>
        <begin position="278"/>
        <end position="299"/>
    </location>
</feature>
<dbReference type="Pfam" id="PF04240">
    <property type="entry name" value="Caroten_synth"/>
    <property type="match status" value="1"/>
</dbReference>